<organism evidence="2 3">
    <name type="scientific">Candidatus Hepatoplasma crinochetorum Av</name>
    <dbReference type="NCBI Taxonomy" id="1427984"/>
    <lineage>
        <taxon>Bacteria</taxon>
        <taxon>Bacillati</taxon>
        <taxon>Mycoplasmatota</taxon>
        <taxon>Mollicutes</taxon>
        <taxon>Candidatus Hepatoplasmataceae</taxon>
        <taxon>Candidatus Hepatoplasma</taxon>
    </lineage>
</organism>
<name>W8GFQ1_9MOLU</name>
<dbReference type="InterPro" id="IPR000408">
    <property type="entry name" value="Reg_chr_condens"/>
</dbReference>
<dbReference type="Proteomes" id="UP000019450">
    <property type="component" value="Chromosome"/>
</dbReference>
<reference evidence="2 3" key="1">
    <citation type="journal article" date="2014" name="Genome Biol. Evol.">
        <title>Phylogenomics of "Candidatus Hepatoplasma crinochetorum," a Lineage of Mollicutes Associated with Noninsect Arthropods.</title>
        <authorList>
            <person name="Leclercq S."/>
            <person name="Dittmer J."/>
            <person name="Bouchon D."/>
            <person name="Cordaux R."/>
        </authorList>
    </citation>
    <scope>NUCLEOTIDE SEQUENCE [LARGE SCALE GENOMIC DNA]</scope>
    <source>
        <strain evidence="2 3">Av</strain>
    </source>
</reference>
<dbReference type="HOGENOM" id="CLU_012307_1_0_14"/>
<keyword evidence="3" id="KW-1185">Reference proteome</keyword>
<dbReference type="RefSeq" id="WP_025208690.1">
    <property type="nucleotide sequence ID" value="NZ_CP006932.1"/>
</dbReference>
<dbReference type="SUPFAM" id="SSF50985">
    <property type="entry name" value="RCC1/BLIP-II"/>
    <property type="match status" value="1"/>
</dbReference>
<dbReference type="EMBL" id="CP006932">
    <property type="protein sequence ID" value="AHK22393.1"/>
    <property type="molecule type" value="Genomic_DNA"/>
</dbReference>
<evidence type="ECO:0000313" key="3">
    <source>
        <dbReference type="Proteomes" id="UP000019450"/>
    </source>
</evidence>
<dbReference type="KEGG" id="hcr:X271_00287"/>
<dbReference type="PROSITE" id="PS50012">
    <property type="entry name" value="RCC1_3"/>
    <property type="match status" value="4"/>
</dbReference>
<proteinExistence type="predicted"/>
<dbReference type="PANTHER" id="PTHR22870:SF408">
    <property type="entry name" value="OS09G0560450 PROTEIN"/>
    <property type="match status" value="1"/>
</dbReference>
<sequence length="658" mass="74566">MNKKIFSLFTILLFLFPIHSYNFKINEKKNTNNYGYIIDQENGNNYSGSIIDSDFDGYGDTLYMWGNNQYGQIGNGTKNDVNNGPIKILPKEESWEGNLINLELGDSHSGLTVDTDYNGYGDTLYMWGNNNLGQLGNNSELNNFTYPQKILPEGKINWGGNIIDLSLGEDFTGLTIDSNLDGYGDILYMWGDNSFNQLGVEGNSNYSYPITVIPENESWNGNLMDLELGKDSSGLTVDTNYDGYADTVYMWGDNQYDQLGQGQISPEKQTFPKITEPDRGWNGNITDISVGYYTSGVIVDNNDDNYADTLYMWGSNINGVMGNNISLNPSPITIYSFPGNLIDFETNNQNSGILVDVDLDGYADTLYMWGSNQNGQDGIGSYTEEVIYTPIEIFPYYGSWNGNILDFSIGSTHISTLIDINDDGYADTLYMWGSNEYGEAGIPASNDILLPNDIFEFKSFSIENITIINDYDHGLKLEIKLDDFWDLFNENNIPIIYLIDLNNNFYNTLYDQDNSNINDDLYYYQIDQINPGTKYIFDKIEINNNLFNFESIIAISDYTISDLNLESIETNQATLKLDLILGDNVNISYFDNEQKQVKVNFADGSYQEVIIDQHLKITLDNLEANTDYEITGINYFYEDGSYKYNFSKDIIFTTLNQV</sequence>
<dbReference type="Pfam" id="PF00415">
    <property type="entry name" value="RCC1"/>
    <property type="match status" value="3"/>
</dbReference>
<protein>
    <submittedName>
        <fullName evidence="2">Regulator of chromosome condensation (RCC1) repeat protein</fullName>
    </submittedName>
</protein>
<dbReference type="InterPro" id="IPR009091">
    <property type="entry name" value="RCC1/BLIP-II"/>
</dbReference>
<dbReference type="STRING" id="1427984.X271_00287"/>
<dbReference type="eggNOG" id="COG5184">
    <property type="taxonomic scope" value="Bacteria"/>
</dbReference>
<dbReference type="AlphaFoldDB" id="W8GFQ1"/>
<gene>
    <name evidence="2" type="ORF">X271_00287</name>
</gene>
<evidence type="ECO:0000313" key="2">
    <source>
        <dbReference type="EMBL" id="AHK22393.1"/>
    </source>
</evidence>
<dbReference type="InterPro" id="IPR051210">
    <property type="entry name" value="Ub_ligase/GEF_domain"/>
</dbReference>
<dbReference type="OrthoDB" id="383862at2"/>
<accession>W8GFQ1</accession>
<dbReference type="Gene3D" id="2.130.10.30">
    <property type="entry name" value="Regulator of chromosome condensation 1/beta-lactamase-inhibitor protein II"/>
    <property type="match status" value="2"/>
</dbReference>
<keyword evidence="1" id="KW-0677">Repeat</keyword>
<evidence type="ECO:0000256" key="1">
    <source>
        <dbReference type="ARBA" id="ARBA00022737"/>
    </source>
</evidence>
<dbReference type="PANTHER" id="PTHR22870">
    <property type="entry name" value="REGULATOR OF CHROMOSOME CONDENSATION"/>
    <property type="match status" value="1"/>
</dbReference>